<dbReference type="EMBL" id="LR824013">
    <property type="protein sequence ID" value="CAH0579559.1"/>
    <property type="molecule type" value="Genomic_DNA"/>
</dbReference>
<dbReference type="Proteomes" id="UP001154114">
    <property type="component" value="Chromosome 10"/>
</dbReference>
<organism evidence="2 3">
    <name type="scientific">Chrysodeixis includens</name>
    <name type="common">Soybean looper</name>
    <name type="synonym">Pseudoplusia includens</name>
    <dbReference type="NCBI Taxonomy" id="689277"/>
    <lineage>
        <taxon>Eukaryota</taxon>
        <taxon>Metazoa</taxon>
        <taxon>Ecdysozoa</taxon>
        <taxon>Arthropoda</taxon>
        <taxon>Hexapoda</taxon>
        <taxon>Insecta</taxon>
        <taxon>Pterygota</taxon>
        <taxon>Neoptera</taxon>
        <taxon>Endopterygota</taxon>
        <taxon>Lepidoptera</taxon>
        <taxon>Glossata</taxon>
        <taxon>Ditrysia</taxon>
        <taxon>Noctuoidea</taxon>
        <taxon>Noctuidae</taxon>
        <taxon>Plusiinae</taxon>
        <taxon>Chrysodeixis</taxon>
    </lineage>
</organism>
<protein>
    <recommendedName>
        <fullName evidence="4">Coiled-coil domain-containing protein 137</fullName>
    </recommendedName>
</protein>
<feature type="region of interest" description="Disordered" evidence="1">
    <location>
        <begin position="74"/>
        <end position="102"/>
    </location>
</feature>
<name>A0A9P0FRG3_CHRIL</name>
<reference evidence="2" key="1">
    <citation type="submission" date="2021-12" db="EMBL/GenBank/DDBJ databases">
        <authorList>
            <person name="King R."/>
        </authorList>
    </citation>
    <scope>NUCLEOTIDE SEQUENCE</scope>
</reference>
<dbReference type="AlphaFoldDB" id="A0A9P0FRG3"/>
<dbReference type="OrthoDB" id="5876637at2759"/>
<dbReference type="PANTHER" id="PTHR21838:SF2">
    <property type="entry name" value="COILED-COIL DOMAIN-CONTAINING PROTEIN 137"/>
    <property type="match status" value="1"/>
</dbReference>
<sequence>MGRKIPAKKHRGVKDPIVQQAKRLESLKGKINAPPKDPDEQPIPKSFTRLFAFQDKDKQNVVRKPRNTLKHLSHGKVVKGGPRDAATNPISQLRKLPGESGRGFSLRINSAVRALHNPCEDLDYPVDIEAEDEKGFRMAEQRERRARKRRKAAKGAQEQEREPHLTRTQKLSLKKKARKMKEVEAKQEKQEVVYERVSFGEVCHGPPSLQVQPKGAAAAARVSTSRLLLPRVRGQVLSNVCVLQPARRGLLLSALLAPAERQRRERALLPAERQRRERARADAVAAYRALKANKINKQ</sequence>
<evidence type="ECO:0000313" key="2">
    <source>
        <dbReference type="EMBL" id="CAH0579559.1"/>
    </source>
</evidence>
<evidence type="ECO:0000313" key="3">
    <source>
        <dbReference type="Proteomes" id="UP001154114"/>
    </source>
</evidence>
<feature type="compositionally biased region" description="Basic residues" evidence="1">
    <location>
        <begin position="144"/>
        <end position="153"/>
    </location>
</feature>
<dbReference type="InterPro" id="IPR026680">
    <property type="entry name" value="CCDC137"/>
</dbReference>
<dbReference type="PANTHER" id="PTHR21838">
    <property type="entry name" value="COILED-COIL DOMAIN-CONTAINING PROTEIN 137"/>
    <property type="match status" value="1"/>
</dbReference>
<proteinExistence type="predicted"/>
<dbReference type="GO" id="GO:0005634">
    <property type="term" value="C:nucleus"/>
    <property type="evidence" value="ECO:0007669"/>
    <property type="project" value="TreeGrafter"/>
</dbReference>
<feature type="region of interest" description="Disordered" evidence="1">
    <location>
        <begin position="141"/>
        <end position="169"/>
    </location>
</feature>
<gene>
    <name evidence="2" type="ORF">CINC_LOCUS1306</name>
</gene>
<evidence type="ECO:0008006" key="4">
    <source>
        <dbReference type="Google" id="ProtNLM"/>
    </source>
</evidence>
<accession>A0A9P0FRG3</accession>
<evidence type="ECO:0000256" key="1">
    <source>
        <dbReference type="SAM" id="MobiDB-lite"/>
    </source>
</evidence>
<keyword evidence="3" id="KW-1185">Reference proteome</keyword>